<dbReference type="PANTHER" id="PTHR43265:SF1">
    <property type="entry name" value="ESTERASE ESTD"/>
    <property type="match status" value="1"/>
</dbReference>
<keyword evidence="2" id="KW-0378">Hydrolase</keyword>
<dbReference type="Proteomes" id="UP001606300">
    <property type="component" value="Unassembled WGS sequence"/>
</dbReference>
<dbReference type="GO" id="GO:0016787">
    <property type="term" value="F:hydrolase activity"/>
    <property type="evidence" value="ECO:0007669"/>
    <property type="project" value="UniProtKB-KW"/>
</dbReference>
<dbReference type="InterPro" id="IPR053145">
    <property type="entry name" value="AB_hydrolase_Est10"/>
</dbReference>
<dbReference type="InterPro" id="IPR029058">
    <property type="entry name" value="AB_hydrolase_fold"/>
</dbReference>
<dbReference type="NCBIfam" id="TIGR03100">
    <property type="entry name" value="hydr1_PEP"/>
    <property type="match status" value="1"/>
</dbReference>
<sequence length="277" mass="30704">MKESVLHFDCNGDALIGILAEPHGDAAKVGVVIVVGGPQYRAGSHRQFTRLARHLAAAGHAVLRFDVRGMGDSEGQAREFDAIEDDIAAAVNALSHRCASLKHIVLYGLCDGASAALIYCGSRNDFRVSGLVLQNPWFRSAQGEATALVRSYYAKRLASPEFWKKLLRGGVGLHALRGWIDNRRLASQAPQVADTFHTRMVRAWRSDDRPLLLQISSEDLTAQEFTMGFDLQLPAWKRRTALTCSTQPGADHTFSNAAHERRMQDEIHGWLQREFLT</sequence>
<evidence type="ECO:0000313" key="2">
    <source>
        <dbReference type="EMBL" id="MFG6416568.1"/>
    </source>
</evidence>
<dbReference type="RefSeq" id="WP_394472634.1">
    <property type="nucleotide sequence ID" value="NZ_JBIGHY010000010.1"/>
</dbReference>
<organism evidence="2 3">
    <name type="scientific">Pelomonas dachongensis</name>
    <dbReference type="NCBI Taxonomy" id="3299029"/>
    <lineage>
        <taxon>Bacteria</taxon>
        <taxon>Pseudomonadati</taxon>
        <taxon>Pseudomonadota</taxon>
        <taxon>Betaproteobacteria</taxon>
        <taxon>Burkholderiales</taxon>
        <taxon>Sphaerotilaceae</taxon>
        <taxon>Roseateles</taxon>
    </lineage>
</organism>
<dbReference type="EMBL" id="JBIGHY010000010">
    <property type="protein sequence ID" value="MFG6416568.1"/>
    <property type="molecule type" value="Genomic_DNA"/>
</dbReference>
<evidence type="ECO:0000259" key="1">
    <source>
        <dbReference type="Pfam" id="PF12146"/>
    </source>
</evidence>
<dbReference type="PANTHER" id="PTHR43265">
    <property type="entry name" value="ESTERASE ESTD"/>
    <property type="match status" value="1"/>
</dbReference>
<name>A0ABW7EVA7_9BURK</name>
<keyword evidence="3" id="KW-1185">Reference proteome</keyword>
<feature type="domain" description="Serine aminopeptidase S33" evidence="1">
    <location>
        <begin position="43"/>
        <end position="196"/>
    </location>
</feature>
<dbReference type="Pfam" id="PF12146">
    <property type="entry name" value="Hydrolase_4"/>
    <property type="match status" value="1"/>
</dbReference>
<dbReference type="SUPFAM" id="SSF53474">
    <property type="entry name" value="alpha/beta-Hydrolases"/>
    <property type="match status" value="1"/>
</dbReference>
<dbReference type="InterPro" id="IPR022742">
    <property type="entry name" value="Hydrolase_4"/>
</dbReference>
<accession>A0ABW7EVA7</accession>
<protein>
    <submittedName>
        <fullName evidence="2">Hydrolase 1, exosortase A system-associated</fullName>
    </submittedName>
</protein>
<evidence type="ECO:0000313" key="3">
    <source>
        <dbReference type="Proteomes" id="UP001606300"/>
    </source>
</evidence>
<comment type="caution">
    <text evidence="2">The sequence shown here is derived from an EMBL/GenBank/DDBJ whole genome shotgun (WGS) entry which is preliminary data.</text>
</comment>
<proteinExistence type="predicted"/>
<reference evidence="2 3" key="1">
    <citation type="submission" date="2024-09" db="EMBL/GenBank/DDBJ databases">
        <title>Novel species of the genus Pelomonas and Roseateles isolated from streams.</title>
        <authorList>
            <person name="Lu H."/>
        </authorList>
    </citation>
    <scope>NUCLEOTIDE SEQUENCE [LARGE SCALE GENOMIC DNA]</scope>
    <source>
        <strain evidence="2 3">DC23W</strain>
    </source>
</reference>
<dbReference type="Gene3D" id="3.40.50.1820">
    <property type="entry name" value="alpha/beta hydrolase"/>
    <property type="match status" value="1"/>
</dbReference>
<dbReference type="InterPro" id="IPR017531">
    <property type="entry name" value="Hydrolase-1_PEP"/>
</dbReference>
<gene>
    <name evidence="2" type="ORF">ACG02S_21970</name>
</gene>